<organism evidence="2 3">
    <name type="scientific">Pontibacter indicus</name>
    <dbReference type="NCBI Taxonomy" id="1317125"/>
    <lineage>
        <taxon>Bacteria</taxon>
        <taxon>Pseudomonadati</taxon>
        <taxon>Bacteroidota</taxon>
        <taxon>Cytophagia</taxon>
        <taxon>Cytophagales</taxon>
        <taxon>Hymenobacteraceae</taxon>
        <taxon>Pontibacter</taxon>
    </lineage>
</organism>
<accession>A0A1R3XAP9</accession>
<keyword evidence="3" id="KW-1185">Reference proteome</keyword>
<evidence type="ECO:0000313" key="3">
    <source>
        <dbReference type="Proteomes" id="UP000187181"/>
    </source>
</evidence>
<evidence type="ECO:0008006" key="4">
    <source>
        <dbReference type="Google" id="ProtNLM"/>
    </source>
</evidence>
<protein>
    <recommendedName>
        <fullName evidence="4">WG containing repeat-containing protein</fullName>
    </recommendedName>
</protein>
<gene>
    <name evidence="2" type="ORF">SAMN05444128_1768</name>
</gene>
<feature type="signal peptide" evidence="1">
    <location>
        <begin position="1"/>
        <end position="25"/>
    </location>
</feature>
<name>A0A1R3XAP9_9BACT</name>
<feature type="chain" id="PRO_5012684119" description="WG containing repeat-containing protein" evidence="1">
    <location>
        <begin position="26"/>
        <end position="220"/>
    </location>
</feature>
<dbReference type="STRING" id="1317125.SAMN05444128_1768"/>
<dbReference type="OrthoDB" id="680837at2"/>
<keyword evidence="1" id="KW-0732">Signal</keyword>
<dbReference type="Proteomes" id="UP000187181">
    <property type="component" value="Unassembled WGS sequence"/>
</dbReference>
<evidence type="ECO:0000313" key="2">
    <source>
        <dbReference type="EMBL" id="SIT88063.1"/>
    </source>
</evidence>
<dbReference type="AlphaFoldDB" id="A0A1R3XAP9"/>
<dbReference type="RefSeq" id="WP_139337788.1">
    <property type="nucleotide sequence ID" value="NZ_FTPP01000002.1"/>
</dbReference>
<proteinExistence type="predicted"/>
<reference evidence="3" key="1">
    <citation type="submission" date="2017-01" db="EMBL/GenBank/DDBJ databases">
        <authorList>
            <person name="Varghese N."/>
            <person name="Submissions S."/>
        </authorList>
    </citation>
    <scope>NUCLEOTIDE SEQUENCE [LARGE SCALE GENOMIC DNA]</scope>
    <source>
        <strain evidence="3">LP100</strain>
    </source>
</reference>
<evidence type="ECO:0000256" key="1">
    <source>
        <dbReference type="SAM" id="SignalP"/>
    </source>
</evidence>
<sequence length="220" mass="25420">MRQAFVLRLVLIGAVFLLCGSKAYAQTEITDFMGRPVMVKQYLDVKGSPYLDDAWQEGWVKMQDGKAYLGVRLKYDQVADELMFANGRGEAQFFVQPVKEFELKKRLFRSGYAPADDTPPSAFYEVLADGPTQLLKWTFKWVHEEVPYGSATKVKSILEQQNYYLADRNGKLTKLKKDRRSLLQALGGKQAELEQYTRTNRLDLRKEQDMTKLVMYYNSL</sequence>
<dbReference type="EMBL" id="FTPP01000002">
    <property type="protein sequence ID" value="SIT88063.1"/>
    <property type="molecule type" value="Genomic_DNA"/>
</dbReference>